<feature type="chain" id="PRO_5026778942" description="EF-hand domain-containing protein" evidence="2">
    <location>
        <begin position="30"/>
        <end position="311"/>
    </location>
</feature>
<dbReference type="AlphaFoldDB" id="A0A6J4PCR7"/>
<organism evidence="4">
    <name type="scientific">uncultured Ramlibacter sp</name>
    <dbReference type="NCBI Taxonomy" id="260755"/>
    <lineage>
        <taxon>Bacteria</taxon>
        <taxon>Pseudomonadati</taxon>
        <taxon>Pseudomonadota</taxon>
        <taxon>Betaproteobacteria</taxon>
        <taxon>Burkholderiales</taxon>
        <taxon>Comamonadaceae</taxon>
        <taxon>Ramlibacter</taxon>
        <taxon>environmental samples</taxon>
    </lineage>
</organism>
<dbReference type="GO" id="GO:0005509">
    <property type="term" value="F:calcium ion binding"/>
    <property type="evidence" value="ECO:0007669"/>
    <property type="project" value="InterPro"/>
</dbReference>
<proteinExistence type="predicted"/>
<evidence type="ECO:0000256" key="1">
    <source>
        <dbReference type="SAM" id="MobiDB-lite"/>
    </source>
</evidence>
<gene>
    <name evidence="4" type="ORF">AVDCRST_MAG51-1492</name>
</gene>
<dbReference type="SUPFAM" id="SSF47473">
    <property type="entry name" value="EF-hand"/>
    <property type="match status" value="1"/>
</dbReference>
<dbReference type="InterPro" id="IPR002048">
    <property type="entry name" value="EF_hand_dom"/>
</dbReference>
<reference evidence="4" key="1">
    <citation type="submission" date="2020-02" db="EMBL/GenBank/DDBJ databases">
        <authorList>
            <person name="Meier V. D."/>
        </authorList>
    </citation>
    <scope>NUCLEOTIDE SEQUENCE</scope>
    <source>
        <strain evidence="4">AVDCRST_MAG51</strain>
    </source>
</reference>
<dbReference type="InterPro" id="IPR018247">
    <property type="entry name" value="EF_Hand_1_Ca_BS"/>
</dbReference>
<feature type="region of interest" description="Disordered" evidence="1">
    <location>
        <begin position="112"/>
        <end position="137"/>
    </location>
</feature>
<feature type="domain" description="EF-hand" evidence="3">
    <location>
        <begin position="281"/>
        <end position="311"/>
    </location>
</feature>
<accession>A0A6J4PCR7</accession>
<name>A0A6J4PCR7_9BURK</name>
<evidence type="ECO:0000256" key="2">
    <source>
        <dbReference type="SAM" id="SignalP"/>
    </source>
</evidence>
<dbReference type="EMBL" id="CADCUX010000323">
    <property type="protein sequence ID" value="CAA9412332.1"/>
    <property type="molecule type" value="Genomic_DNA"/>
</dbReference>
<evidence type="ECO:0000259" key="3">
    <source>
        <dbReference type="PROSITE" id="PS50222"/>
    </source>
</evidence>
<dbReference type="Pfam" id="PF13202">
    <property type="entry name" value="EF-hand_5"/>
    <property type="match status" value="1"/>
</dbReference>
<feature type="compositionally biased region" description="Low complexity" evidence="1">
    <location>
        <begin position="115"/>
        <end position="137"/>
    </location>
</feature>
<dbReference type="Gene3D" id="1.10.238.10">
    <property type="entry name" value="EF-hand"/>
    <property type="match status" value="1"/>
</dbReference>
<sequence>MKRPCTSRPRSLTIVSALLLALSAGLAHSQLTVRTGPAVRAPGTATQAGAPAATPGRINNGIVTGLPAGSPSPSGLSSGSAPGLGAGSPSPSGITSGTAAAVAPLGTPATTGLTSGSAALPPGAPAPSGITSGTTASTGPVGTVGSLGSVVPLGTVIPVAPVGPLGNAAPTGAVPDSRSFPVGATPDRTATTAGGSTRGVVVFPGTAAAGTTAGGIGVAAGTTGTVGVVQQPLAQGSEVAAASMVSGATGFRGPLSGLQVAQLFRLVDQDADGRLNRLEAQRLPIVTMAFEDMDSNRDGVLSLAEYDASLR</sequence>
<keyword evidence="2" id="KW-0732">Signal</keyword>
<dbReference type="PROSITE" id="PS00018">
    <property type="entry name" value="EF_HAND_1"/>
    <property type="match status" value="1"/>
</dbReference>
<dbReference type="InterPro" id="IPR011992">
    <property type="entry name" value="EF-hand-dom_pair"/>
</dbReference>
<feature type="region of interest" description="Disordered" evidence="1">
    <location>
        <begin position="38"/>
        <end position="99"/>
    </location>
</feature>
<feature type="signal peptide" evidence="2">
    <location>
        <begin position="1"/>
        <end position="29"/>
    </location>
</feature>
<evidence type="ECO:0000313" key="4">
    <source>
        <dbReference type="EMBL" id="CAA9412332.1"/>
    </source>
</evidence>
<protein>
    <recommendedName>
        <fullName evidence="3">EF-hand domain-containing protein</fullName>
    </recommendedName>
</protein>
<feature type="compositionally biased region" description="Low complexity" evidence="1">
    <location>
        <begin position="41"/>
        <end position="56"/>
    </location>
</feature>
<dbReference type="PROSITE" id="PS50222">
    <property type="entry name" value="EF_HAND_2"/>
    <property type="match status" value="1"/>
</dbReference>
<feature type="compositionally biased region" description="Low complexity" evidence="1">
    <location>
        <begin position="65"/>
        <end position="99"/>
    </location>
</feature>